<sequence>MWVKVSSNTCLISSIAIEVTLSIAACLPTAIDRLPLLWVCQIIE</sequence>
<reference evidence="1 2" key="1">
    <citation type="submission" date="2015-06" db="EMBL/GenBank/DDBJ databases">
        <title>Genome sequence of Pseudoalteromonas aliena.</title>
        <authorList>
            <person name="Xie B.-B."/>
            <person name="Rong J.-C."/>
            <person name="Qin Q.-L."/>
            <person name="Zhang Y.-Z."/>
        </authorList>
    </citation>
    <scope>NUCLEOTIDE SEQUENCE [LARGE SCALE GENOMIC DNA]</scope>
    <source>
        <strain evidence="1 2">SW19</strain>
    </source>
</reference>
<evidence type="ECO:0000313" key="2">
    <source>
        <dbReference type="Proteomes" id="UP000648482"/>
    </source>
</evidence>
<accession>A0ABR9E069</accession>
<proteinExistence type="predicted"/>
<gene>
    <name evidence="1" type="ORF">PALI_a1270</name>
</gene>
<protein>
    <submittedName>
        <fullName evidence="1">Uncharacterized protein</fullName>
    </submittedName>
</protein>
<comment type="caution">
    <text evidence="1">The sequence shown here is derived from an EMBL/GenBank/DDBJ whole genome shotgun (WGS) entry which is preliminary data.</text>
</comment>
<organism evidence="1 2">
    <name type="scientific">Pseudoalteromonas aliena SW19</name>
    <dbReference type="NCBI Taxonomy" id="1314866"/>
    <lineage>
        <taxon>Bacteria</taxon>
        <taxon>Pseudomonadati</taxon>
        <taxon>Pseudomonadota</taxon>
        <taxon>Gammaproteobacteria</taxon>
        <taxon>Alteromonadales</taxon>
        <taxon>Pseudoalteromonadaceae</taxon>
        <taxon>Pseudoalteromonas</taxon>
    </lineage>
</organism>
<keyword evidence="2" id="KW-1185">Reference proteome</keyword>
<dbReference type="EMBL" id="AQGU01000025">
    <property type="protein sequence ID" value="MBE0359940.1"/>
    <property type="molecule type" value="Genomic_DNA"/>
</dbReference>
<evidence type="ECO:0000313" key="1">
    <source>
        <dbReference type="EMBL" id="MBE0359940.1"/>
    </source>
</evidence>
<name>A0ABR9E069_9GAMM</name>
<dbReference type="Proteomes" id="UP000648482">
    <property type="component" value="Unassembled WGS sequence"/>
</dbReference>